<evidence type="ECO:0008006" key="4">
    <source>
        <dbReference type="Google" id="ProtNLM"/>
    </source>
</evidence>
<feature type="region of interest" description="Disordered" evidence="1">
    <location>
        <begin position="704"/>
        <end position="765"/>
    </location>
</feature>
<dbReference type="AlphaFoldDB" id="A0A3P5XTF7"/>
<dbReference type="EMBL" id="UXEP01000060">
    <property type="protein sequence ID" value="VDC43761.1"/>
    <property type="molecule type" value="Genomic_DNA"/>
</dbReference>
<proteinExistence type="predicted"/>
<dbReference type="NCBIfam" id="NF041498">
    <property type="entry name" value="MobP2"/>
    <property type="match status" value="1"/>
</dbReference>
<dbReference type="RefSeq" id="WP_125074973.1">
    <property type="nucleotide sequence ID" value="NZ_UXEP01000060.1"/>
</dbReference>
<feature type="compositionally biased region" description="Polar residues" evidence="1">
    <location>
        <begin position="704"/>
        <end position="725"/>
    </location>
</feature>
<sequence length="765" mass="89403">MSQSSSPAITFMLQYTKPNTRYVDYTNREEATDVENELALENQRQTTEELTDEQIQAIYDQVPEQNVSFKEYIDYMNRSYATENQSEEVTAIFTEETNYLEREKVSQLKEKLQEAYRNESLLWQGVVSFDNAFLAEQGLYNLETHQVDQTALKQVMRETIPQLIKAEGLSETAFWWGNIHLNTDNIHVHFGLSELESNRDKIYYEPRQQWEYRGNFKQKSLNQVKSTVYHGLLKENAKEDLLRQEQILANLKTQLLGQVMESTRQVSSAEKNFLEQAYRHLPKDKSWRYGSHAKDFAVSKFFLDKYIDAYLEQDGKESYQAFLTETKAFLQKFEGVYSAEKNKGYDQEALVAKRVTELRERIGNHILRYLKDHADDAFIMTKPSNLSQLSVANRDRILSQFSQASFVQSRESWEKEGYTVPETAIPLWIIKPTYHQYDKYGNGIGQPSFEEVAMFDIRHVDGSHRTERLSLSHLSDLSKTDLEKLISLTKDQKELSDKDRQSLGLYRYALKRYHLEEKQVELRIKERLLHQWEAKGSDGLYKEWKLADIHQELTYVQYQLTPNYQLTPSDITRKEALARAYQDPKTLPIAKATQEALSPLRERLSAEKNLVGVLQDKTILSLLEGQEITPATMVKQLDNRLSLLDTKAAIHDTNQKIAQTSDSELQKQLRQENGRYFAQLKQLEKEFTPVSSAEKNNRFKQPIQNQLQRQKQSYAQKRISSSGRFSTDFMKGMSMSLKSLGNSQKRALQSRRRQEEREEREKQNR</sequence>
<evidence type="ECO:0000256" key="1">
    <source>
        <dbReference type="SAM" id="MobiDB-lite"/>
    </source>
</evidence>
<keyword evidence="3" id="KW-1185">Reference proteome</keyword>
<accession>A0A3P5XTF7</accession>
<organism evidence="2 3">
    <name type="scientific">Streptococcus canis</name>
    <dbReference type="NCBI Taxonomy" id="1329"/>
    <lineage>
        <taxon>Bacteria</taxon>
        <taxon>Bacillati</taxon>
        <taxon>Bacillota</taxon>
        <taxon>Bacilli</taxon>
        <taxon>Lactobacillales</taxon>
        <taxon>Streptococcaceae</taxon>
        <taxon>Streptococcus</taxon>
    </lineage>
</organism>
<feature type="compositionally biased region" description="Basic and acidic residues" evidence="1">
    <location>
        <begin position="752"/>
        <end position="765"/>
    </location>
</feature>
<reference evidence="2 3" key="1">
    <citation type="submission" date="2018-10" db="EMBL/GenBank/DDBJ databases">
        <authorList>
            <consortium name="Molecular Microbiology and Infection Unit (UMMI)"/>
            <person name="Machado M."/>
        </authorList>
    </citation>
    <scope>NUCLEOTIDE SEQUENCE [LARGE SCALE GENOMIC DNA]</scope>
    <source>
        <strain evidence="2">FMV2238.02</strain>
    </source>
</reference>
<dbReference type="Pfam" id="PF18555">
    <property type="entry name" value="MobL"/>
    <property type="match status" value="1"/>
</dbReference>
<dbReference type="InterPro" id="IPR041073">
    <property type="entry name" value="MobL"/>
</dbReference>
<name>A0A3P5XTF7_STRCB</name>
<gene>
    <name evidence="2" type="ORF">FMV2238Y02_22640</name>
</gene>
<dbReference type="InterPro" id="IPR048101">
    <property type="entry name" value="MobP2"/>
</dbReference>
<dbReference type="Proteomes" id="UP000280759">
    <property type="component" value="Unassembled WGS sequence"/>
</dbReference>
<evidence type="ECO:0000313" key="3">
    <source>
        <dbReference type="Proteomes" id="UP000280759"/>
    </source>
</evidence>
<protein>
    <recommendedName>
        <fullName evidence="4">ATPase involved in DNA repair</fullName>
    </recommendedName>
</protein>
<feature type="compositionally biased region" description="Polar residues" evidence="1">
    <location>
        <begin position="736"/>
        <end position="747"/>
    </location>
</feature>
<evidence type="ECO:0000313" key="2">
    <source>
        <dbReference type="EMBL" id="VDC43761.1"/>
    </source>
</evidence>